<protein>
    <submittedName>
        <fullName evidence="1">Sulfur carrier protein ThiS</fullName>
    </submittedName>
</protein>
<evidence type="ECO:0000313" key="1">
    <source>
        <dbReference type="EMBL" id="WXB93409.1"/>
    </source>
</evidence>
<name>A0ABZ2N768_9BACI</name>
<accession>A0ABZ2N768</accession>
<dbReference type="PANTHER" id="PTHR34472:SF1">
    <property type="entry name" value="SULFUR CARRIER PROTEIN THIS"/>
    <property type="match status" value="1"/>
</dbReference>
<dbReference type="SUPFAM" id="SSF54285">
    <property type="entry name" value="MoaD/ThiS"/>
    <property type="match status" value="1"/>
</dbReference>
<sequence length="67" mass="7117">MNVIINGKKEDIELASPTVAALLNLYVLDGKAVIVERNGQIVSKNDLAMTPIADGDRIEIVHFVGGG</sequence>
<gene>
    <name evidence="1" type="primary">thiS</name>
    <name evidence="1" type="ORF">WDJ61_01665</name>
</gene>
<dbReference type="InterPro" id="IPR012675">
    <property type="entry name" value="Beta-grasp_dom_sf"/>
</dbReference>
<dbReference type="InterPro" id="IPR010035">
    <property type="entry name" value="Thi_S"/>
</dbReference>
<dbReference type="InterPro" id="IPR003749">
    <property type="entry name" value="ThiS/MoaD-like"/>
</dbReference>
<organism evidence="1 2">
    <name type="scientific">Bacillus kandeliae</name>
    <dbReference type="NCBI Taxonomy" id="3129297"/>
    <lineage>
        <taxon>Bacteria</taxon>
        <taxon>Bacillati</taxon>
        <taxon>Bacillota</taxon>
        <taxon>Bacilli</taxon>
        <taxon>Bacillales</taxon>
        <taxon>Bacillaceae</taxon>
        <taxon>Bacillus</taxon>
    </lineage>
</organism>
<dbReference type="PANTHER" id="PTHR34472">
    <property type="entry name" value="SULFUR CARRIER PROTEIN THIS"/>
    <property type="match status" value="1"/>
</dbReference>
<dbReference type="Proteomes" id="UP001387364">
    <property type="component" value="Chromosome"/>
</dbReference>
<dbReference type="CDD" id="cd00565">
    <property type="entry name" value="Ubl_ThiS"/>
    <property type="match status" value="1"/>
</dbReference>
<proteinExistence type="predicted"/>
<keyword evidence="2" id="KW-1185">Reference proteome</keyword>
<dbReference type="RefSeq" id="WP_338752732.1">
    <property type="nucleotide sequence ID" value="NZ_CP147404.1"/>
</dbReference>
<evidence type="ECO:0000313" key="2">
    <source>
        <dbReference type="Proteomes" id="UP001387364"/>
    </source>
</evidence>
<dbReference type="Gene3D" id="3.10.20.30">
    <property type="match status" value="1"/>
</dbReference>
<reference evidence="1 2" key="1">
    <citation type="submission" date="2024-02" db="EMBL/GenBank/DDBJ databases">
        <title>Seven novel Bacillus-like species.</title>
        <authorList>
            <person name="Liu G."/>
        </authorList>
    </citation>
    <scope>NUCLEOTIDE SEQUENCE [LARGE SCALE GENOMIC DNA]</scope>
    <source>
        <strain evidence="1 2">FJAT-52991</strain>
    </source>
</reference>
<dbReference type="InterPro" id="IPR016155">
    <property type="entry name" value="Mopterin_synth/thiamin_S_b"/>
</dbReference>
<dbReference type="EMBL" id="CP147404">
    <property type="protein sequence ID" value="WXB93409.1"/>
    <property type="molecule type" value="Genomic_DNA"/>
</dbReference>
<dbReference type="NCBIfam" id="TIGR01683">
    <property type="entry name" value="thiS"/>
    <property type="match status" value="1"/>
</dbReference>
<dbReference type="Pfam" id="PF02597">
    <property type="entry name" value="ThiS"/>
    <property type="match status" value="1"/>
</dbReference>